<keyword evidence="3" id="KW-1185">Reference proteome</keyword>
<feature type="region of interest" description="Disordered" evidence="1">
    <location>
        <begin position="1"/>
        <end position="48"/>
    </location>
</feature>
<evidence type="ECO:0000313" key="3">
    <source>
        <dbReference type="Proteomes" id="UP000390335"/>
    </source>
</evidence>
<proteinExistence type="predicted"/>
<dbReference type="Proteomes" id="UP000390335">
    <property type="component" value="Unassembled WGS sequence"/>
</dbReference>
<organism evidence="2 3">
    <name type="scientific">Rhizobium dioscoreae</name>
    <dbReference type="NCBI Taxonomy" id="2653122"/>
    <lineage>
        <taxon>Bacteria</taxon>
        <taxon>Pseudomonadati</taxon>
        <taxon>Pseudomonadota</taxon>
        <taxon>Alphaproteobacteria</taxon>
        <taxon>Hyphomicrobiales</taxon>
        <taxon>Rhizobiaceae</taxon>
        <taxon>Rhizobium/Agrobacterium group</taxon>
        <taxon>Rhizobium</taxon>
    </lineage>
</organism>
<dbReference type="EMBL" id="BLAJ01000002">
    <property type="protein sequence ID" value="GES49614.1"/>
    <property type="molecule type" value="Genomic_DNA"/>
</dbReference>
<evidence type="ECO:0000313" key="2">
    <source>
        <dbReference type="EMBL" id="GES49614.1"/>
    </source>
</evidence>
<evidence type="ECO:0000256" key="1">
    <source>
        <dbReference type="SAM" id="MobiDB-lite"/>
    </source>
</evidence>
<feature type="compositionally biased region" description="Basic and acidic residues" evidence="1">
    <location>
        <begin position="22"/>
        <end position="36"/>
    </location>
</feature>
<sequence length="70" mass="7321">MILQKPLTNGARLAGGHLNDSSQKDCIDNLSRRPGDSRISSSGFSGETLVANHPGGNVSSLGSGPFWQIL</sequence>
<protein>
    <submittedName>
        <fullName evidence="2">Uncharacterized protein</fullName>
    </submittedName>
</protein>
<gene>
    <name evidence="2" type="ORF">RsS93_22280</name>
</gene>
<comment type="caution">
    <text evidence="2">The sequence shown here is derived from an EMBL/GenBank/DDBJ whole genome shotgun (WGS) entry which is preliminary data.</text>
</comment>
<name>A0ABQ0Z2U2_9HYPH</name>
<accession>A0ABQ0Z2U2</accession>
<reference evidence="2 3" key="1">
    <citation type="journal article" date="2020" name="Genome Biol. Evol.">
        <title>Rhizobium dioscoreae sp. nov., a plant growth-promoting bacterium isolated from yam (Dioscorea species).</title>
        <authorList>
            <person name="Ouyabe M."/>
            <person name="Tanaka N."/>
            <person name="Shiwa Y."/>
            <person name="Fujita N."/>
            <person name="Kikuno H."/>
            <person name="Babil P."/>
            <person name="Shiwachi H."/>
        </authorList>
    </citation>
    <scope>NUCLEOTIDE SEQUENCE [LARGE SCALE GENOMIC DNA]</scope>
    <source>
        <strain evidence="2 3">S-93</strain>
    </source>
</reference>